<dbReference type="RefSeq" id="WP_090593778.1">
    <property type="nucleotide sequence ID" value="NZ_CP104302.1"/>
</dbReference>
<evidence type="ECO:0000313" key="1">
    <source>
        <dbReference type="EMBL" id="PIB73776.1"/>
    </source>
</evidence>
<dbReference type="Proteomes" id="UP000230551">
    <property type="component" value="Unassembled WGS sequence"/>
</dbReference>
<dbReference type="AlphaFoldDB" id="A0A2G5P687"/>
<comment type="caution">
    <text evidence="1">The sequence shown here is derived from an EMBL/GenBank/DDBJ whole genome shotgun (WGS) entry which is preliminary data.</text>
</comment>
<proteinExistence type="predicted"/>
<evidence type="ECO:0000313" key="2">
    <source>
        <dbReference type="Proteomes" id="UP000230551"/>
    </source>
</evidence>
<name>A0A2G5P687_9MYCO</name>
<keyword evidence="2" id="KW-1185">Reference proteome</keyword>
<organism evidence="1 2">
    <name type="scientific">Mycolicibacterium brumae</name>
    <dbReference type="NCBI Taxonomy" id="85968"/>
    <lineage>
        <taxon>Bacteria</taxon>
        <taxon>Bacillati</taxon>
        <taxon>Actinomycetota</taxon>
        <taxon>Actinomycetes</taxon>
        <taxon>Mycobacteriales</taxon>
        <taxon>Mycobacteriaceae</taxon>
        <taxon>Mycolicibacterium</taxon>
    </lineage>
</organism>
<protein>
    <submittedName>
        <fullName evidence="1">Uncharacterized protein</fullName>
    </submittedName>
</protein>
<dbReference type="EMBL" id="PDCN02000024">
    <property type="protein sequence ID" value="PIB73776.1"/>
    <property type="molecule type" value="Genomic_DNA"/>
</dbReference>
<gene>
    <name evidence="1" type="ORF">CQY22_015455</name>
</gene>
<dbReference type="OrthoDB" id="4719396at2"/>
<dbReference type="STRING" id="85968.GCA_900073015_03838"/>
<sequence length="328" mass="34677">MADVGTELLSRLVEKLMIDDEWIIPRARGFTWWSYRLAQHVEVGQPVSDGALDVCTVRIWTEIVRDADPATNPAEFLGLLNTQATLNALVWHPDNGAIGDHCTAYVHKDNIDWLADLLATAAVIQNASAHGRAHGIAQACGGAPAATVHPKSGPRAEMDEILQMPAQVLAPAGREPSQFAGPAMASVADFLHKHGIVGTASDTEISCQVAFAEPQVAQAEVPVAVVQILTDVPHPEAGNGALVLLAPPESAVIDDPAATANALNLAEAKGQSGVPLLGAWCPSPIDPDTAIAYCSFLPNMVATAGSDQLEKQVLFARNRSMFASQWLD</sequence>
<accession>A0A2G5P687</accession>
<reference evidence="1 2" key="1">
    <citation type="journal article" date="2017" name="Infect. Genet. Evol.">
        <title>The new phylogeny of the genus Mycobacterium: The old and the news.</title>
        <authorList>
            <person name="Tortoli E."/>
            <person name="Fedrizzi T."/>
            <person name="Meehan C.J."/>
            <person name="Trovato A."/>
            <person name="Grottola A."/>
            <person name="Giacobazzi E."/>
            <person name="Serpini G.F."/>
            <person name="Tagliazucchi S."/>
            <person name="Fabio A."/>
            <person name="Bettua C."/>
            <person name="Bertorelli R."/>
            <person name="Frascaro F."/>
            <person name="De Sanctis V."/>
            <person name="Pecorari M."/>
            <person name="Jousson O."/>
            <person name="Segata N."/>
            <person name="Cirillo D.M."/>
        </authorList>
    </citation>
    <scope>NUCLEOTIDE SEQUENCE [LARGE SCALE GENOMIC DNA]</scope>
    <source>
        <strain evidence="1 2">CIP1034565</strain>
    </source>
</reference>